<name>A0A840NN60_9PSEU</name>
<feature type="domain" description="Major facilitator superfamily (MFS) profile" evidence="6">
    <location>
        <begin position="29"/>
        <end position="472"/>
    </location>
</feature>
<dbReference type="Gene3D" id="1.20.1250.20">
    <property type="entry name" value="MFS general substrate transporter like domains"/>
    <property type="match status" value="1"/>
</dbReference>
<evidence type="ECO:0000256" key="4">
    <source>
        <dbReference type="ARBA" id="ARBA00023136"/>
    </source>
</evidence>
<comment type="caution">
    <text evidence="7">The sequence shown here is derived from an EMBL/GenBank/DDBJ whole genome shotgun (WGS) entry which is preliminary data.</text>
</comment>
<proteinExistence type="predicted"/>
<dbReference type="Gene3D" id="1.20.1720.10">
    <property type="entry name" value="Multidrug resistance protein D"/>
    <property type="match status" value="1"/>
</dbReference>
<accession>A0A840NN60</accession>
<feature type="transmembrane region" description="Helical" evidence="5">
    <location>
        <begin position="443"/>
        <end position="462"/>
    </location>
</feature>
<keyword evidence="4 5" id="KW-0472">Membrane</keyword>
<feature type="transmembrane region" description="Helical" evidence="5">
    <location>
        <begin position="348"/>
        <end position="371"/>
    </location>
</feature>
<dbReference type="PROSITE" id="PS50850">
    <property type="entry name" value="MFS"/>
    <property type="match status" value="1"/>
</dbReference>
<dbReference type="GO" id="GO:0005886">
    <property type="term" value="C:plasma membrane"/>
    <property type="evidence" value="ECO:0007669"/>
    <property type="project" value="UniProtKB-SubCell"/>
</dbReference>
<feature type="transmembrane region" description="Helical" evidence="5">
    <location>
        <begin position="29"/>
        <end position="51"/>
    </location>
</feature>
<dbReference type="AlphaFoldDB" id="A0A840NN60"/>
<feature type="transmembrane region" description="Helical" evidence="5">
    <location>
        <begin position="292"/>
        <end position="311"/>
    </location>
</feature>
<dbReference type="Pfam" id="PF07690">
    <property type="entry name" value="MFS_1"/>
    <property type="match status" value="1"/>
</dbReference>
<dbReference type="GO" id="GO:0022857">
    <property type="term" value="F:transmembrane transporter activity"/>
    <property type="evidence" value="ECO:0007669"/>
    <property type="project" value="InterPro"/>
</dbReference>
<reference evidence="7 8" key="1">
    <citation type="submission" date="2020-08" db="EMBL/GenBank/DDBJ databases">
        <title>Sequencing the genomes of 1000 actinobacteria strains.</title>
        <authorList>
            <person name="Klenk H.-P."/>
        </authorList>
    </citation>
    <scope>NUCLEOTIDE SEQUENCE [LARGE SCALE GENOMIC DNA]</scope>
    <source>
        <strain evidence="7 8">DSM 45582</strain>
    </source>
</reference>
<protein>
    <submittedName>
        <fullName evidence="7">MFS family permease</fullName>
    </submittedName>
</protein>
<feature type="transmembrane region" description="Helical" evidence="5">
    <location>
        <begin position="180"/>
        <end position="199"/>
    </location>
</feature>
<feature type="transmembrane region" description="Helical" evidence="5">
    <location>
        <begin position="377"/>
        <end position="399"/>
    </location>
</feature>
<dbReference type="PANTHER" id="PTHR23501">
    <property type="entry name" value="MAJOR FACILITATOR SUPERFAMILY"/>
    <property type="match status" value="1"/>
</dbReference>
<feature type="transmembrane region" description="Helical" evidence="5">
    <location>
        <begin position="119"/>
        <end position="140"/>
    </location>
</feature>
<organism evidence="7 8">
    <name type="scientific">Saccharopolyspora gloriosae</name>
    <dbReference type="NCBI Taxonomy" id="455344"/>
    <lineage>
        <taxon>Bacteria</taxon>
        <taxon>Bacillati</taxon>
        <taxon>Actinomycetota</taxon>
        <taxon>Actinomycetes</taxon>
        <taxon>Pseudonocardiales</taxon>
        <taxon>Pseudonocardiaceae</taxon>
        <taxon>Saccharopolyspora</taxon>
    </lineage>
</organism>
<evidence type="ECO:0000256" key="5">
    <source>
        <dbReference type="SAM" id="Phobius"/>
    </source>
</evidence>
<gene>
    <name evidence="7" type="ORF">BJ969_004621</name>
</gene>
<evidence type="ECO:0000313" key="7">
    <source>
        <dbReference type="EMBL" id="MBB5071533.1"/>
    </source>
</evidence>
<keyword evidence="2 5" id="KW-0812">Transmembrane</keyword>
<feature type="transmembrane region" description="Helical" evidence="5">
    <location>
        <begin position="152"/>
        <end position="174"/>
    </location>
</feature>
<dbReference type="EMBL" id="JACHIV010000001">
    <property type="protein sequence ID" value="MBB5071533.1"/>
    <property type="molecule type" value="Genomic_DNA"/>
</dbReference>
<dbReference type="SUPFAM" id="SSF103473">
    <property type="entry name" value="MFS general substrate transporter"/>
    <property type="match status" value="1"/>
</dbReference>
<sequence length="479" mass="48717">MTIDDGTSGTQHTPATSESALWGPRRRNFTLGLVLVITLAAFEAMGIGTALPTIVREWHAEQWYSWPFTIFMAASAIGTVVAGRFSDRIGPAIPLLVAMPTFAAGLVLAGLAPDMSVLLVARALQGLGAGAQIVALYVLIARVYPERDRPAAFGALSAAWVVPALVGPVVAGALTEHVGWRWVFLGLAPLMLVGAALLVPTVRRLGAAEEAAAPGSARLPLAAVGAAAGTVGLNWAAQRISGAETSGGTPLPVLAVGLVAVLVLVPSLRVLLPRGTGTGRPGIPVMVLARGLLAGVFFSAQAFVPLILSVVHGYSPTAAGIPLTVGSLGWTVGALWQSRRPDVRREHVVAAGLGLVAVAVVGLVLIAPAWGPAWAVFLLWSVGGVGMGIGVASTSVRVLALSAADRRGFHSSALQISDMLGQALLVGLGGVLVAALATPDSPTAGVVALNLALGCLALLGAARAFRSTDPTPDTTTEHP</sequence>
<dbReference type="InterPro" id="IPR011701">
    <property type="entry name" value="MFS"/>
</dbReference>
<feature type="transmembrane region" description="Helical" evidence="5">
    <location>
        <begin position="249"/>
        <end position="272"/>
    </location>
</feature>
<comment type="subcellular location">
    <subcellularLocation>
        <location evidence="1">Cell membrane</location>
        <topology evidence="1">Multi-pass membrane protein</topology>
    </subcellularLocation>
</comment>
<feature type="transmembrane region" description="Helical" evidence="5">
    <location>
        <begin position="219"/>
        <end position="237"/>
    </location>
</feature>
<keyword evidence="3 5" id="KW-1133">Transmembrane helix</keyword>
<feature type="transmembrane region" description="Helical" evidence="5">
    <location>
        <begin position="419"/>
        <end position="437"/>
    </location>
</feature>
<dbReference type="RefSeq" id="WP_343071555.1">
    <property type="nucleotide sequence ID" value="NZ_JACHIV010000001.1"/>
</dbReference>
<evidence type="ECO:0000256" key="3">
    <source>
        <dbReference type="ARBA" id="ARBA00022989"/>
    </source>
</evidence>
<dbReference type="PANTHER" id="PTHR23501:SF154">
    <property type="entry name" value="MULTIDRUG-EFFLUX TRANSPORTER RV1634-RELATED"/>
    <property type="match status" value="1"/>
</dbReference>
<keyword evidence="8" id="KW-1185">Reference proteome</keyword>
<feature type="transmembrane region" description="Helical" evidence="5">
    <location>
        <begin position="317"/>
        <end position="336"/>
    </location>
</feature>
<evidence type="ECO:0000256" key="1">
    <source>
        <dbReference type="ARBA" id="ARBA00004651"/>
    </source>
</evidence>
<dbReference type="InterPro" id="IPR036259">
    <property type="entry name" value="MFS_trans_sf"/>
</dbReference>
<feature type="transmembrane region" description="Helical" evidence="5">
    <location>
        <begin position="63"/>
        <end position="83"/>
    </location>
</feature>
<dbReference type="InterPro" id="IPR020846">
    <property type="entry name" value="MFS_dom"/>
</dbReference>
<dbReference type="Proteomes" id="UP000580474">
    <property type="component" value="Unassembled WGS sequence"/>
</dbReference>
<evidence type="ECO:0000259" key="6">
    <source>
        <dbReference type="PROSITE" id="PS50850"/>
    </source>
</evidence>
<evidence type="ECO:0000313" key="8">
    <source>
        <dbReference type="Proteomes" id="UP000580474"/>
    </source>
</evidence>
<evidence type="ECO:0000256" key="2">
    <source>
        <dbReference type="ARBA" id="ARBA00022692"/>
    </source>
</evidence>
<feature type="transmembrane region" description="Helical" evidence="5">
    <location>
        <begin position="95"/>
        <end position="113"/>
    </location>
</feature>